<keyword evidence="4" id="KW-0813">Transport</keyword>
<dbReference type="Gene3D" id="1.10.287.80">
    <property type="entry name" value="ATP synthase, gamma subunit, helix hairpin domain"/>
    <property type="match status" value="1"/>
</dbReference>
<evidence type="ECO:0008006" key="13">
    <source>
        <dbReference type="Google" id="ProtNLM"/>
    </source>
</evidence>
<evidence type="ECO:0000256" key="6">
    <source>
        <dbReference type="ARBA" id="ARBA00023065"/>
    </source>
</evidence>
<protein>
    <recommendedName>
        <fullName evidence="13">F0F1 ATP synthase subunit gamma</fullName>
    </recommendedName>
</protein>
<keyword evidence="8" id="KW-0139">CF(1)</keyword>
<proteinExistence type="inferred from homology"/>
<evidence type="ECO:0000256" key="5">
    <source>
        <dbReference type="ARBA" id="ARBA00022781"/>
    </source>
</evidence>
<keyword evidence="5" id="KW-0375">Hydrogen ion transport</keyword>
<dbReference type="AlphaFoldDB" id="A0A6F8PXT1"/>
<dbReference type="GO" id="GO:0046933">
    <property type="term" value="F:proton-transporting ATP synthase activity, rotational mechanism"/>
    <property type="evidence" value="ECO:0007669"/>
    <property type="project" value="InterPro"/>
</dbReference>
<keyword evidence="10" id="KW-0175">Coiled coil</keyword>
<evidence type="ECO:0000256" key="2">
    <source>
        <dbReference type="ARBA" id="ARBA00004170"/>
    </source>
</evidence>
<dbReference type="EMBL" id="AP021889">
    <property type="protein sequence ID" value="BBP46906.1"/>
    <property type="molecule type" value="Genomic_DNA"/>
</dbReference>
<dbReference type="KEGG" id="tse:THMIRHAS_22790"/>
<dbReference type="InterPro" id="IPR000131">
    <property type="entry name" value="ATP_synth_F1_gsu"/>
</dbReference>
<feature type="coiled-coil region" evidence="10">
    <location>
        <begin position="237"/>
        <end position="264"/>
    </location>
</feature>
<evidence type="ECO:0000256" key="7">
    <source>
        <dbReference type="ARBA" id="ARBA00023136"/>
    </source>
</evidence>
<evidence type="ECO:0000256" key="10">
    <source>
        <dbReference type="SAM" id="Coils"/>
    </source>
</evidence>
<dbReference type="Proteomes" id="UP000501726">
    <property type="component" value="Chromosome"/>
</dbReference>
<evidence type="ECO:0000313" key="11">
    <source>
        <dbReference type="EMBL" id="BBP46906.1"/>
    </source>
</evidence>
<dbReference type="SUPFAM" id="SSF52943">
    <property type="entry name" value="ATP synthase (F1-ATPase), gamma subunit"/>
    <property type="match status" value="1"/>
</dbReference>
<dbReference type="Pfam" id="PF00231">
    <property type="entry name" value="ATP-synt"/>
    <property type="match status" value="1"/>
</dbReference>
<gene>
    <name evidence="11" type="ORF">THMIRHAS_22790</name>
</gene>
<accession>A0A6F8PXT1</accession>
<evidence type="ECO:0000256" key="4">
    <source>
        <dbReference type="ARBA" id="ARBA00022448"/>
    </source>
</evidence>
<name>A0A6F8PXT1_9GAMM</name>
<comment type="subcellular location">
    <subcellularLocation>
        <location evidence="2">Membrane</location>
        <topology evidence="2">Peripheral membrane protein</topology>
    </subcellularLocation>
</comment>
<dbReference type="Gene3D" id="3.40.1380.10">
    <property type="match status" value="1"/>
</dbReference>
<evidence type="ECO:0000256" key="1">
    <source>
        <dbReference type="ARBA" id="ARBA00003456"/>
    </source>
</evidence>
<comment type="similarity">
    <text evidence="3">Belongs to the ATPase gamma chain family.</text>
</comment>
<dbReference type="GO" id="GO:0045259">
    <property type="term" value="C:proton-transporting ATP synthase complex"/>
    <property type="evidence" value="ECO:0007669"/>
    <property type="project" value="UniProtKB-KW"/>
</dbReference>
<evidence type="ECO:0000256" key="3">
    <source>
        <dbReference type="ARBA" id="ARBA00007681"/>
    </source>
</evidence>
<evidence type="ECO:0000256" key="8">
    <source>
        <dbReference type="ARBA" id="ARBA00023196"/>
    </source>
</evidence>
<keyword evidence="12" id="KW-1185">Reference proteome</keyword>
<evidence type="ECO:0000256" key="9">
    <source>
        <dbReference type="ARBA" id="ARBA00023310"/>
    </source>
</evidence>
<evidence type="ECO:0000313" key="12">
    <source>
        <dbReference type="Proteomes" id="UP000501726"/>
    </source>
</evidence>
<keyword evidence="9" id="KW-0066">ATP synthesis</keyword>
<reference evidence="12" key="1">
    <citation type="submission" date="2019-11" db="EMBL/GenBank/DDBJ databases">
        <title>Isolation and characterization of two novel species in the genus Thiomicrorhabdus.</title>
        <authorList>
            <person name="Mochizuki J."/>
            <person name="Kojima H."/>
            <person name="Fukui M."/>
        </authorList>
    </citation>
    <scope>NUCLEOTIDE SEQUENCE [LARGE SCALE GENOMIC DNA]</scope>
    <source>
        <strain evidence="12">aks77</strain>
    </source>
</reference>
<dbReference type="InterPro" id="IPR035968">
    <property type="entry name" value="ATP_synth_F1_ATPase_gsu"/>
</dbReference>
<dbReference type="RefSeq" id="WP_173273983.1">
    <property type="nucleotide sequence ID" value="NZ_AP021889.1"/>
</dbReference>
<sequence>MARYHELGHYREKLDDIHGIMHSMKTLAQMETHKLGKVTDEQHAIQQQINAVACDFLHFYRNNLPQYQGNQKTVLLIGSERGFCGDFNPKIIETFEQQFSAERSTIQMIAIGNKLVSLLESKALAASKPHFLPGANVCEEVGNLSERLIKTLTDLQTSDELYAVYHAYPEETIQVEQLLPAFTDHAELNCPQSLPSHEPLLNLSNQAFMLELTDHALLHNLHHILYDSLMAENLQRVRHLENATRHLEQKSETLRKRMNVLRQEEIIEEIEVILLNQVDPR</sequence>
<keyword evidence="6" id="KW-0406">Ion transport</keyword>
<organism evidence="11 12">
    <name type="scientific">Thiosulfatimonas sediminis</name>
    <dbReference type="NCBI Taxonomy" id="2675054"/>
    <lineage>
        <taxon>Bacteria</taxon>
        <taxon>Pseudomonadati</taxon>
        <taxon>Pseudomonadota</taxon>
        <taxon>Gammaproteobacteria</taxon>
        <taxon>Thiotrichales</taxon>
        <taxon>Piscirickettsiaceae</taxon>
        <taxon>Thiosulfatimonas</taxon>
    </lineage>
</organism>
<dbReference type="PRINTS" id="PR00126">
    <property type="entry name" value="ATPASEGAMMA"/>
</dbReference>
<comment type="function">
    <text evidence="1">Produces ATP from ADP in the presence of a proton gradient across the membrane. The gamma chain is believed to be important in regulating ATPase activity and the flow of protons through the CF(0) complex.</text>
</comment>
<keyword evidence="7" id="KW-0472">Membrane</keyword>